<name>A0A2P7B219_9HYPH</name>
<dbReference type="OrthoDB" id="8376962at2"/>
<evidence type="ECO:0000313" key="1">
    <source>
        <dbReference type="EMBL" id="PSH60519.1"/>
    </source>
</evidence>
<gene>
    <name evidence="1" type="ORF">CU100_07560</name>
</gene>
<dbReference type="RefSeq" id="WP_106715836.1">
    <property type="nucleotide sequence ID" value="NZ_JACHXT010000004.1"/>
</dbReference>
<reference evidence="2" key="1">
    <citation type="submission" date="2017-11" db="EMBL/GenBank/DDBJ databases">
        <authorList>
            <person name="Kuznetsova I."/>
            <person name="Sazanova A."/>
            <person name="Chirak E."/>
            <person name="Safronova V."/>
            <person name="Willems A."/>
        </authorList>
    </citation>
    <scope>NUCLEOTIDE SEQUENCE [LARGE SCALE GENOMIC DNA]</scope>
    <source>
        <strain evidence="2">PEPV15</strain>
    </source>
</reference>
<evidence type="ECO:0000313" key="2">
    <source>
        <dbReference type="Proteomes" id="UP000241158"/>
    </source>
</evidence>
<dbReference type="Proteomes" id="UP000241158">
    <property type="component" value="Unassembled WGS sequence"/>
</dbReference>
<sequence>MRDEALSPYAGLFPEFERDEGINGLIAQGIPSFIVSVFDHWMGGDEAADSEIMFYALARSSGKLDEYNVGEKRFLKLYQTLSSGGVICNYPSPMRKFDSYNQVLEKVIKNSLREKHRFDMYFIAYEVRVFGGFDRTDIFLPKDQGKIQNIYHAVEEAGLHVLN</sequence>
<proteinExistence type="predicted"/>
<organism evidence="1 2">
    <name type="scientific">Phyllobacterium endophyticum</name>
    <dbReference type="NCBI Taxonomy" id="1149773"/>
    <lineage>
        <taxon>Bacteria</taxon>
        <taxon>Pseudomonadati</taxon>
        <taxon>Pseudomonadota</taxon>
        <taxon>Alphaproteobacteria</taxon>
        <taxon>Hyphomicrobiales</taxon>
        <taxon>Phyllobacteriaceae</taxon>
        <taxon>Phyllobacterium</taxon>
    </lineage>
</organism>
<dbReference type="AlphaFoldDB" id="A0A2P7B219"/>
<protein>
    <submittedName>
        <fullName evidence="1">Uncharacterized protein</fullName>
    </submittedName>
</protein>
<keyword evidence="2" id="KW-1185">Reference proteome</keyword>
<accession>A0A2P7B219</accession>
<comment type="caution">
    <text evidence="1">The sequence shown here is derived from an EMBL/GenBank/DDBJ whole genome shotgun (WGS) entry which is preliminary data.</text>
</comment>
<dbReference type="EMBL" id="PGGN01000001">
    <property type="protein sequence ID" value="PSH60519.1"/>
    <property type="molecule type" value="Genomic_DNA"/>
</dbReference>